<accession>A0A550BT27</accession>
<dbReference type="AlphaFoldDB" id="A0A550BT27"/>
<evidence type="ECO:0000256" key="1">
    <source>
        <dbReference type="SAM" id="MobiDB-lite"/>
    </source>
</evidence>
<dbReference type="OrthoDB" id="3252356at2759"/>
<sequence length="410" mass="45951">MSRDDPPTRALATDTASPSSITAFVPAPPCSTSEELSSRSAPLIENLDADMARMGALRQPVADLQLRRAAPVYRLPAELLSEIFIYLAESDFLGYNSRKEGEHYAAHLIAVTVAYVCVFWRATALGTPRLWSRIRVGYATRHLDAYVGTCVKLSKQHTLDIHCTSSMHMPAVVALTLPHAQRWGSICLHGLFEDFCSIPLGHHFARLREADLAIDPPIDDEARAFEFLADAPSLRRVEVYGVTSSDYEPTKLPSSWELTRLQVDVDDRCRVRPLVAMFAQYQATLENLACMFDDYIPHGVVGEGVIDPIQFPALRSIELSVHAFRLLPYIIAPNIRNITLINMDEDKYSYTCLLAFLIFPSASPLRHLRRLSMMEKHHFNDSEDASFTLLACLALMDDLQELKIECTAAR</sequence>
<evidence type="ECO:0000313" key="3">
    <source>
        <dbReference type="Proteomes" id="UP000320762"/>
    </source>
</evidence>
<feature type="region of interest" description="Disordered" evidence="1">
    <location>
        <begin position="1"/>
        <end position="35"/>
    </location>
</feature>
<dbReference type="Proteomes" id="UP000320762">
    <property type="component" value="Unassembled WGS sequence"/>
</dbReference>
<reference evidence="2 3" key="1">
    <citation type="journal article" date="2019" name="New Phytol.">
        <title>Comparative genomics reveals unique wood-decay strategies and fruiting body development in the Schizophyllaceae.</title>
        <authorList>
            <person name="Almasi E."/>
            <person name="Sahu N."/>
            <person name="Krizsan K."/>
            <person name="Balint B."/>
            <person name="Kovacs G.M."/>
            <person name="Kiss B."/>
            <person name="Cseklye J."/>
            <person name="Drula E."/>
            <person name="Henrissat B."/>
            <person name="Nagy I."/>
            <person name="Chovatia M."/>
            <person name="Adam C."/>
            <person name="LaButti K."/>
            <person name="Lipzen A."/>
            <person name="Riley R."/>
            <person name="Grigoriev I.V."/>
            <person name="Nagy L.G."/>
        </authorList>
    </citation>
    <scope>NUCLEOTIDE SEQUENCE [LARGE SCALE GENOMIC DNA]</scope>
    <source>
        <strain evidence="2 3">NL-1724</strain>
    </source>
</reference>
<organism evidence="2 3">
    <name type="scientific">Schizophyllum amplum</name>
    <dbReference type="NCBI Taxonomy" id="97359"/>
    <lineage>
        <taxon>Eukaryota</taxon>
        <taxon>Fungi</taxon>
        <taxon>Dikarya</taxon>
        <taxon>Basidiomycota</taxon>
        <taxon>Agaricomycotina</taxon>
        <taxon>Agaricomycetes</taxon>
        <taxon>Agaricomycetidae</taxon>
        <taxon>Agaricales</taxon>
        <taxon>Schizophyllaceae</taxon>
        <taxon>Schizophyllum</taxon>
    </lineage>
</organism>
<name>A0A550BT27_9AGAR</name>
<keyword evidence="3" id="KW-1185">Reference proteome</keyword>
<dbReference type="EMBL" id="VDMD01000104">
    <property type="protein sequence ID" value="TRM55695.1"/>
    <property type="molecule type" value="Genomic_DNA"/>
</dbReference>
<protein>
    <submittedName>
        <fullName evidence="2">Uncharacterized protein</fullName>
    </submittedName>
</protein>
<gene>
    <name evidence="2" type="ORF">BD626DRAFT_636665</name>
</gene>
<proteinExistence type="predicted"/>
<evidence type="ECO:0000313" key="2">
    <source>
        <dbReference type="EMBL" id="TRM55695.1"/>
    </source>
</evidence>
<comment type="caution">
    <text evidence="2">The sequence shown here is derived from an EMBL/GenBank/DDBJ whole genome shotgun (WGS) entry which is preliminary data.</text>
</comment>